<accession>A0AA88GXG5</accession>
<reference evidence="5 6" key="1">
    <citation type="journal article" date="2018" name="BMC Genomics">
        <title>The genome of Naegleria lovaniensis, the basis for a comparative approach to unravel pathogenicity factors of the human pathogenic amoeba N. fowleri.</title>
        <authorList>
            <person name="Liechti N."/>
            <person name="Schurch N."/>
            <person name="Bruggmann R."/>
            <person name="Wittwer M."/>
        </authorList>
    </citation>
    <scope>NUCLEOTIDE SEQUENCE [LARGE SCALE GENOMIC DNA]</scope>
    <source>
        <strain evidence="5 6">ATCC 30569</strain>
    </source>
</reference>
<dbReference type="Proteomes" id="UP000816034">
    <property type="component" value="Unassembled WGS sequence"/>
</dbReference>
<proteinExistence type="predicted"/>
<organism evidence="5 6">
    <name type="scientific">Naegleria lovaniensis</name>
    <name type="common">Amoeba</name>
    <dbReference type="NCBI Taxonomy" id="51637"/>
    <lineage>
        <taxon>Eukaryota</taxon>
        <taxon>Discoba</taxon>
        <taxon>Heterolobosea</taxon>
        <taxon>Tetramitia</taxon>
        <taxon>Eutetramitia</taxon>
        <taxon>Vahlkampfiidae</taxon>
        <taxon>Naegleria</taxon>
    </lineage>
</organism>
<evidence type="ECO:0000313" key="6">
    <source>
        <dbReference type="Proteomes" id="UP000816034"/>
    </source>
</evidence>
<gene>
    <name evidence="5" type="ORF">C9374_000254</name>
</gene>
<evidence type="ECO:0000259" key="4">
    <source>
        <dbReference type="SMART" id="SM00446"/>
    </source>
</evidence>
<dbReference type="Gene3D" id="3.80.10.10">
    <property type="entry name" value="Ribonuclease Inhibitor"/>
    <property type="match status" value="1"/>
</dbReference>
<feature type="compositionally biased region" description="Basic and acidic residues" evidence="3">
    <location>
        <begin position="682"/>
        <end position="698"/>
    </location>
</feature>
<keyword evidence="2" id="KW-0677">Repeat</keyword>
<dbReference type="InterPro" id="IPR025875">
    <property type="entry name" value="Leu-rich_rpt_4"/>
</dbReference>
<dbReference type="InterPro" id="IPR042655">
    <property type="entry name" value="LRC72"/>
</dbReference>
<dbReference type="RefSeq" id="XP_044552807.1">
    <property type="nucleotide sequence ID" value="XM_044691969.1"/>
</dbReference>
<feature type="region of interest" description="Disordered" evidence="3">
    <location>
        <begin position="325"/>
        <end position="379"/>
    </location>
</feature>
<protein>
    <recommendedName>
        <fullName evidence="4">U2A'/phosphoprotein 32 family A C-terminal domain-containing protein</fullName>
    </recommendedName>
</protein>
<dbReference type="InterPro" id="IPR003603">
    <property type="entry name" value="U2A'_phosphoprotein32A_C"/>
</dbReference>
<dbReference type="PANTHER" id="PTHR46759:SF1">
    <property type="entry name" value="LEUCINE-RICH REPEAT-CONTAINING PROTEIN 72"/>
    <property type="match status" value="1"/>
</dbReference>
<sequence>MPSSSTTPQRKHLSDHISVLYKEGIVHANRHDIHYIDIVNSTFHNLTKLFLSQNKIKNLHGLCQFKDLKTLSLSYNLVEDFKELKYIPNSVDCLSLEGNPIAGHPNYRLMVIEQFPNLRTLDNKPVQESERRDIVEANQLAEYLPKLLFAIDRLTSRTYKDILRIGVQVEMYNRVNNGGTVTLGEEPDDTSNPDYKRCVKKIPPLSDLKDTKITIEGIRNLARNMFDESVVQSILDESQNLTGEMDRFRLDLKVLIVRQYRETKRYSHAVSCLEKESKFSIYAGDQTLLYIIIKTMIEFAKRLFERENERERFLACLKHLEEQFPKPPKIEPPKTSVQTANPISNQNPTKEAKSSENNVKKSVQLNCTPSRYANDSSKSSIEDEDTVIFSEDQLTSPEKDDLSRIRASLQESKNSLFDLEESSFFLTKSTATHYKKWNKLFSKSKEGLNCSLHEEDESSKEQRVEEFRKEQLKKKALSALRTYTERRKEARLNYEKKRKLKNIKARSFYVKSLQSKAFSALVQNTERRRNFKQAVRILRNVRYDIIKRTFFDAWRSLLLRCSDIRPLSAVPKSRNYDSDKENRRPSTVQTVEYNPSQSRGKHYRKVRPQSAGNALHRNMENKLQSHTKEEEAYLPSKHSSHRRPQTATNSKSRTIREVEDNEDKSHRTFKQPSSKYYPEYGQAREKDGPKFKNPKEKKEKTVLLLSAQKVDKDFVMTPDIIKGVQRGIRDAEELLKRCEAVSHKKR</sequence>
<feature type="compositionally biased region" description="Polar residues" evidence="3">
    <location>
        <begin position="335"/>
        <end position="379"/>
    </location>
</feature>
<keyword evidence="1" id="KW-0433">Leucine-rich repeat</keyword>
<comment type="caution">
    <text evidence="5">The sequence shown here is derived from an EMBL/GenBank/DDBJ whole genome shotgun (WGS) entry which is preliminary data.</text>
</comment>
<feature type="compositionally biased region" description="Basic and acidic residues" evidence="3">
    <location>
        <begin position="574"/>
        <end position="584"/>
    </location>
</feature>
<dbReference type="PROSITE" id="PS51450">
    <property type="entry name" value="LRR"/>
    <property type="match status" value="1"/>
</dbReference>
<dbReference type="EMBL" id="PYSW02000009">
    <property type="protein sequence ID" value="KAG2388815.1"/>
    <property type="molecule type" value="Genomic_DNA"/>
</dbReference>
<evidence type="ECO:0000256" key="2">
    <source>
        <dbReference type="ARBA" id="ARBA00022737"/>
    </source>
</evidence>
<feature type="compositionally biased region" description="Polar residues" evidence="3">
    <location>
        <begin position="585"/>
        <end position="598"/>
    </location>
</feature>
<dbReference type="AlphaFoldDB" id="A0AA88GXG5"/>
<feature type="region of interest" description="Disordered" evidence="3">
    <location>
        <begin position="569"/>
        <end position="674"/>
    </location>
</feature>
<dbReference type="SUPFAM" id="SSF52058">
    <property type="entry name" value="L domain-like"/>
    <property type="match status" value="1"/>
</dbReference>
<dbReference type="PANTHER" id="PTHR46759">
    <property type="entry name" value="LEUCINE-RICH REPEAT-CONTAINING PROTEIN 72"/>
    <property type="match status" value="1"/>
</dbReference>
<name>A0AA88GXG5_NAELO</name>
<dbReference type="Pfam" id="PF12799">
    <property type="entry name" value="LRR_4"/>
    <property type="match status" value="1"/>
</dbReference>
<feature type="domain" description="U2A'/phosphoprotein 32 family A C-terminal" evidence="4">
    <location>
        <begin position="104"/>
        <end position="122"/>
    </location>
</feature>
<dbReference type="GeneID" id="68092716"/>
<feature type="region of interest" description="Disordered" evidence="3">
    <location>
        <begin position="679"/>
        <end position="698"/>
    </location>
</feature>
<evidence type="ECO:0000256" key="3">
    <source>
        <dbReference type="SAM" id="MobiDB-lite"/>
    </source>
</evidence>
<dbReference type="InterPro" id="IPR032675">
    <property type="entry name" value="LRR_dom_sf"/>
</dbReference>
<dbReference type="InterPro" id="IPR001611">
    <property type="entry name" value="Leu-rich_rpt"/>
</dbReference>
<keyword evidence="6" id="KW-1185">Reference proteome</keyword>
<evidence type="ECO:0000313" key="5">
    <source>
        <dbReference type="EMBL" id="KAG2388815.1"/>
    </source>
</evidence>
<feature type="compositionally biased region" description="Basic and acidic residues" evidence="3">
    <location>
        <begin position="654"/>
        <end position="666"/>
    </location>
</feature>
<dbReference type="SMART" id="SM00446">
    <property type="entry name" value="LRRcap"/>
    <property type="match status" value="1"/>
</dbReference>
<evidence type="ECO:0000256" key="1">
    <source>
        <dbReference type="ARBA" id="ARBA00022614"/>
    </source>
</evidence>